<feature type="domain" description="Alpha/beta hydrolase fold-3" evidence="2">
    <location>
        <begin position="138"/>
        <end position="232"/>
    </location>
</feature>
<evidence type="ECO:0000313" key="3">
    <source>
        <dbReference type="EMBL" id="PNS21146.1"/>
    </source>
</evidence>
<evidence type="ECO:0000313" key="4">
    <source>
        <dbReference type="Proteomes" id="UP000243797"/>
    </source>
</evidence>
<dbReference type="Gene3D" id="3.40.50.1820">
    <property type="entry name" value="alpha/beta hydrolase"/>
    <property type="match status" value="1"/>
</dbReference>
<sequence>MASRAAAPRILNIEQIRKEIRDKKGKISKSTGHFPFSVQQARSEADAPARASTHIVRTTLSAAAADTAQLQAIVRNATTDLSDGQPVRYDMPDVANVHCEWIGYSRRDADRNATELPGSPREKYDALRRDCTSETVILFTAGGAGVSNNPLLYRPFLTKLARVSGCRILNVKKRLAPQHPFPAPLLDLLLAYLHLLYPPPGSLHQPIPSSSIILAGNSHGASLVLALTLIILHFNNNSLPHHVTSSSDPFSHSPGPNLDFSARAHPLLRPAGVLSLSAAPEIHPALPSFFTNRPHDLFSSTAHPALSPSFPPDHLWPSSPPREHPYAHAAMLPHPLVSPNMAPARRWIGCPPVYVDVGTRECYRDGTAVLVGQLREAGTKVVFDEWEAMPHDFFMFFSAWWQAGRLVERAGKVVRGFVRAGGRERDEAGEWSVWGLDGERRVRDWKTWEAMGFDEARRLVRESAAKLTPWLGARGKEGVGATSKM</sequence>
<dbReference type="OrthoDB" id="5354320at2759"/>
<gene>
    <name evidence="3" type="ORF">CAC42_3484</name>
</gene>
<dbReference type="EMBL" id="NKHZ01000012">
    <property type="protein sequence ID" value="PNS21146.1"/>
    <property type="molecule type" value="Genomic_DNA"/>
</dbReference>
<name>A0A2K1R1H1_9PEZI</name>
<dbReference type="Pfam" id="PF07859">
    <property type="entry name" value="Abhydrolase_3"/>
    <property type="match status" value="2"/>
</dbReference>
<dbReference type="AlphaFoldDB" id="A0A2K1R1H1"/>
<dbReference type="SUPFAM" id="SSF53474">
    <property type="entry name" value="alpha/beta-Hydrolases"/>
    <property type="match status" value="1"/>
</dbReference>
<dbReference type="PANTHER" id="PTHR48081:SF8">
    <property type="entry name" value="ALPHA_BETA HYDROLASE FOLD-3 DOMAIN-CONTAINING PROTEIN-RELATED"/>
    <property type="match status" value="1"/>
</dbReference>
<proteinExistence type="predicted"/>
<keyword evidence="1" id="KW-0378">Hydrolase</keyword>
<organism evidence="3 4">
    <name type="scientific">Sphaceloma murrayae</name>
    <dbReference type="NCBI Taxonomy" id="2082308"/>
    <lineage>
        <taxon>Eukaryota</taxon>
        <taxon>Fungi</taxon>
        <taxon>Dikarya</taxon>
        <taxon>Ascomycota</taxon>
        <taxon>Pezizomycotina</taxon>
        <taxon>Dothideomycetes</taxon>
        <taxon>Dothideomycetidae</taxon>
        <taxon>Myriangiales</taxon>
        <taxon>Elsinoaceae</taxon>
        <taxon>Sphaceloma</taxon>
    </lineage>
</organism>
<comment type="caution">
    <text evidence="3">The sequence shown here is derived from an EMBL/GenBank/DDBJ whole genome shotgun (WGS) entry which is preliminary data.</text>
</comment>
<dbReference type="GO" id="GO:0016787">
    <property type="term" value="F:hydrolase activity"/>
    <property type="evidence" value="ECO:0007669"/>
    <property type="project" value="UniProtKB-KW"/>
</dbReference>
<evidence type="ECO:0000259" key="2">
    <source>
        <dbReference type="Pfam" id="PF07859"/>
    </source>
</evidence>
<dbReference type="STRING" id="2082308.A0A2K1R1H1"/>
<evidence type="ECO:0000256" key="1">
    <source>
        <dbReference type="ARBA" id="ARBA00022801"/>
    </source>
</evidence>
<accession>A0A2K1R1H1</accession>
<feature type="domain" description="Alpha/beta hydrolase fold-3" evidence="2">
    <location>
        <begin position="327"/>
        <end position="394"/>
    </location>
</feature>
<dbReference type="InParanoid" id="A0A2K1R1H1"/>
<dbReference type="PANTHER" id="PTHR48081">
    <property type="entry name" value="AB HYDROLASE SUPERFAMILY PROTEIN C4A8.06C"/>
    <property type="match status" value="1"/>
</dbReference>
<keyword evidence="4" id="KW-1185">Reference proteome</keyword>
<dbReference type="Proteomes" id="UP000243797">
    <property type="component" value="Unassembled WGS sequence"/>
</dbReference>
<protein>
    <recommendedName>
        <fullName evidence="2">Alpha/beta hydrolase fold-3 domain-containing protein</fullName>
    </recommendedName>
</protein>
<dbReference type="InterPro" id="IPR013094">
    <property type="entry name" value="AB_hydrolase_3"/>
</dbReference>
<reference evidence="3 4" key="1">
    <citation type="submission" date="2017-06" db="EMBL/GenBank/DDBJ databases">
        <title>Draft genome sequence of a variant of Elsinoe murrayae.</title>
        <authorList>
            <person name="Cheng Q."/>
        </authorList>
    </citation>
    <scope>NUCLEOTIDE SEQUENCE [LARGE SCALE GENOMIC DNA]</scope>
    <source>
        <strain evidence="3 4">CQ-2017a</strain>
    </source>
</reference>
<dbReference type="InterPro" id="IPR029058">
    <property type="entry name" value="AB_hydrolase_fold"/>
</dbReference>
<dbReference type="InterPro" id="IPR050300">
    <property type="entry name" value="GDXG_lipolytic_enzyme"/>
</dbReference>